<name>W1IWF1_9GAMM</name>
<evidence type="ECO:0000313" key="1">
    <source>
        <dbReference type="EMBL" id="CDL81921.1"/>
    </source>
</evidence>
<reference evidence="1" key="1">
    <citation type="submission" date="2013-11" db="EMBL/GenBank/DDBJ databases">
        <title>Draft genome sequence and annotation of the entomopathogenic bacteria, Xenorhabdus cabanillasi strain JM26 and Xenorhabdus szentirmai strain DSM 16338.</title>
        <authorList>
            <person name="Gualtieri M."/>
            <person name="Ogier J.C."/>
            <person name="Pages S."/>
            <person name="Givaudan A."/>
            <person name="Gaudriault S."/>
        </authorList>
    </citation>
    <scope>NUCLEOTIDE SEQUENCE [LARGE SCALE GENOMIC DNA]</scope>
    <source>
        <strain evidence="1">DSM 16338</strain>
    </source>
</reference>
<protein>
    <submittedName>
        <fullName evidence="1">Uncharacterized protein</fullName>
    </submittedName>
</protein>
<proteinExistence type="predicted"/>
<sequence length="38" mass="4214">MSQGTAAHTITVGIKYDTEPLNQLESQLENIAELLDRI</sequence>
<comment type="caution">
    <text evidence="1">The sequence shown here is derived from an EMBL/GenBank/DDBJ whole genome shotgun (WGS) entry which is preliminary data.</text>
</comment>
<evidence type="ECO:0000313" key="2">
    <source>
        <dbReference type="Proteomes" id="UP000019202"/>
    </source>
</evidence>
<organism evidence="1 2">
    <name type="scientific">Xenorhabdus szentirmaii DSM 16338</name>
    <dbReference type="NCBI Taxonomy" id="1427518"/>
    <lineage>
        <taxon>Bacteria</taxon>
        <taxon>Pseudomonadati</taxon>
        <taxon>Pseudomonadota</taxon>
        <taxon>Gammaproteobacteria</taxon>
        <taxon>Enterobacterales</taxon>
        <taxon>Morganellaceae</taxon>
        <taxon>Xenorhabdus</taxon>
    </lineage>
</organism>
<keyword evidence="2" id="KW-1185">Reference proteome</keyword>
<accession>W1IWF1</accession>
<dbReference type="Proteomes" id="UP000019202">
    <property type="component" value="Unassembled WGS sequence"/>
</dbReference>
<gene>
    <name evidence="1" type="ORF">XSR1_170044</name>
</gene>
<dbReference type="AlphaFoldDB" id="W1IWF1"/>
<dbReference type="EMBL" id="CBXF010000074">
    <property type="protein sequence ID" value="CDL81921.1"/>
    <property type="molecule type" value="Genomic_DNA"/>
</dbReference>